<name>V2XRV4_MONRO</name>
<gene>
    <name evidence="1" type="ORF">Moror_4023</name>
</gene>
<proteinExistence type="predicted"/>
<dbReference type="Proteomes" id="UP000017559">
    <property type="component" value="Unassembled WGS sequence"/>
</dbReference>
<accession>V2XRV4</accession>
<evidence type="ECO:0000313" key="1">
    <source>
        <dbReference type="EMBL" id="ESK95265.1"/>
    </source>
</evidence>
<protein>
    <submittedName>
        <fullName evidence="1">Uncharacterized protein</fullName>
    </submittedName>
</protein>
<keyword evidence="2" id="KW-1185">Reference proteome</keyword>
<dbReference type="HOGENOM" id="CLU_2758353_0_0_1"/>
<dbReference type="OrthoDB" id="2532955at2759"/>
<organism evidence="1 2">
    <name type="scientific">Moniliophthora roreri (strain MCA 2997)</name>
    <name type="common">Cocoa frosty pod rot fungus</name>
    <name type="synonym">Crinipellis roreri</name>
    <dbReference type="NCBI Taxonomy" id="1381753"/>
    <lineage>
        <taxon>Eukaryota</taxon>
        <taxon>Fungi</taxon>
        <taxon>Dikarya</taxon>
        <taxon>Basidiomycota</taxon>
        <taxon>Agaricomycotina</taxon>
        <taxon>Agaricomycetes</taxon>
        <taxon>Agaricomycetidae</taxon>
        <taxon>Agaricales</taxon>
        <taxon>Marasmiineae</taxon>
        <taxon>Marasmiaceae</taxon>
        <taxon>Moniliophthora</taxon>
    </lineage>
</organism>
<comment type="caution">
    <text evidence="1">The sequence shown here is derived from an EMBL/GenBank/DDBJ whole genome shotgun (WGS) entry which is preliminary data.</text>
</comment>
<dbReference type="AlphaFoldDB" id="V2XRV4"/>
<reference evidence="1 2" key="1">
    <citation type="journal article" date="2014" name="BMC Genomics">
        <title>Genome and secretome analysis of the hemibiotrophic fungal pathogen, Moniliophthora roreri, which causes frosty pod rot disease of cacao: mechanisms of the biotrophic and necrotrophic phases.</title>
        <authorList>
            <person name="Meinhardt L.W."/>
            <person name="Costa G.G.L."/>
            <person name="Thomazella D.P.T."/>
            <person name="Teixeira P.J.P.L."/>
            <person name="Carazzolle M.F."/>
            <person name="Schuster S.C."/>
            <person name="Carlson J.E."/>
            <person name="Guiltinan M.J."/>
            <person name="Mieczkowski P."/>
            <person name="Farmer A."/>
            <person name="Ramaraj T."/>
            <person name="Crozier J."/>
            <person name="Davis R.E."/>
            <person name="Shao J."/>
            <person name="Melnick R.L."/>
            <person name="Pereira G.A.G."/>
            <person name="Bailey B.A."/>
        </authorList>
    </citation>
    <scope>NUCLEOTIDE SEQUENCE [LARGE SCALE GENOMIC DNA]</scope>
    <source>
        <strain evidence="1 2">MCA 2997</strain>
    </source>
</reference>
<dbReference type="KEGG" id="mrr:Moror_4023"/>
<evidence type="ECO:0000313" key="2">
    <source>
        <dbReference type="Proteomes" id="UP000017559"/>
    </source>
</evidence>
<dbReference type="EMBL" id="AWSO01000101">
    <property type="protein sequence ID" value="ESK95265.1"/>
    <property type="molecule type" value="Genomic_DNA"/>
</dbReference>
<sequence>MLALAADMFTNPTAFLPESERPKYPAVPWFPTLTMTLELKFPIPKGSKTFGPLCEIVDLSMTHRVDMMCM</sequence>